<protein>
    <submittedName>
        <fullName evidence="1">Predicted DNA-binding protein, MmcQ/YjbR family</fullName>
    </submittedName>
</protein>
<keyword evidence="2" id="KW-1185">Reference proteome</keyword>
<reference evidence="1 2" key="1">
    <citation type="submission" date="2016-10" db="EMBL/GenBank/DDBJ databases">
        <authorList>
            <person name="de Groot N.N."/>
        </authorList>
    </citation>
    <scope>NUCLEOTIDE SEQUENCE [LARGE SCALE GENOMIC DNA]</scope>
    <source>
        <strain evidence="1 2">TC2-24</strain>
    </source>
</reference>
<dbReference type="AlphaFoldDB" id="A0A1I0LX39"/>
<dbReference type="RefSeq" id="WP_091899180.1">
    <property type="nucleotide sequence ID" value="NZ_FOIQ01000001.1"/>
</dbReference>
<dbReference type="Pfam" id="PF04237">
    <property type="entry name" value="YjbR"/>
    <property type="match status" value="1"/>
</dbReference>
<organism evidence="1 2">
    <name type="scientific">Prevotella aff. ruminicola Tc2-24</name>
    <dbReference type="NCBI Taxonomy" id="81582"/>
    <lineage>
        <taxon>Bacteria</taxon>
        <taxon>Pseudomonadati</taxon>
        <taxon>Bacteroidota</taxon>
        <taxon>Bacteroidia</taxon>
        <taxon>Bacteroidales</taxon>
        <taxon>Prevotellaceae</taxon>
        <taxon>Prevotella</taxon>
    </lineage>
</organism>
<dbReference type="GO" id="GO:0003677">
    <property type="term" value="F:DNA binding"/>
    <property type="evidence" value="ECO:0007669"/>
    <property type="project" value="UniProtKB-KW"/>
</dbReference>
<evidence type="ECO:0000313" key="1">
    <source>
        <dbReference type="EMBL" id="SEV80128.1"/>
    </source>
</evidence>
<dbReference type="SUPFAM" id="SSF142906">
    <property type="entry name" value="YjbR-like"/>
    <property type="match status" value="1"/>
</dbReference>
<dbReference type="PANTHER" id="PTHR35145:SF1">
    <property type="entry name" value="CYTOPLASMIC PROTEIN"/>
    <property type="match status" value="1"/>
</dbReference>
<dbReference type="Gene3D" id="3.90.1150.30">
    <property type="match status" value="1"/>
</dbReference>
<proteinExistence type="predicted"/>
<gene>
    <name evidence="1" type="ORF">SAMN04487850_0039</name>
</gene>
<evidence type="ECO:0000313" key="2">
    <source>
        <dbReference type="Proteomes" id="UP000199373"/>
    </source>
</evidence>
<sequence length="125" mass="14559">MNIEQVREYALSLYGVTEDQPFGDDIITFRLEGKIFLCLSLGSENDDMKDSAPRLALKLLPARNEELREQCPAVTPAWHWNKKHWSDVYYEQVEDTLVKAWIKESYHLVASKLPKAVRQKYECPT</sequence>
<dbReference type="InterPro" id="IPR038056">
    <property type="entry name" value="YjbR-like_sf"/>
</dbReference>
<name>A0A1I0LX39_9BACT</name>
<dbReference type="InterPro" id="IPR058532">
    <property type="entry name" value="YjbR/MT2646/Rv2570-like"/>
</dbReference>
<dbReference type="Proteomes" id="UP000199373">
    <property type="component" value="Unassembled WGS sequence"/>
</dbReference>
<accession>A0A1I0LX39</accession>
<dbReference type="EMBL" id="FOIQ01000001">
    <property type="protein sequence ID" value="SEV80128.1"/>
    <property type="molecule type" value="Genomic_DNA"/>
</dbReference>
<dbReference type="InterPro" id="IPR007351">
    <property type="entry name" value="YjbR"/>
</dbReference>
<dbReference type="PANTHER" id="PTHR35145">
    <property type="entry name" value="CYTOPLASMIC PROTEIN-RELATED"/>
    <property type="match status" value="1"/>
</dbReference>
<keyword evidence="1" id="KW-0238">DNA-binding</keyword>